<dbReference type="Proteomes" id="UP001632037">
    <property type="component" value="Unassembled WGS sequence"/>
</dbReference>
<evidence type="ECO:0008006" key="3">
    <source>
        <dbReference type="Google" id="ProtNLM"/>
    </source>
</evidence>
<name>A0ABD3FSU3_9STRA</name>
<proteinExistence type="predicted"/>
<protein>
    <recommendedName>
        <fullName evidence="3">SH3 domain-containing protein</fullName>
    </recommendedName>
</protein>
<keyword evidence="2" id="KW-1185">Reference proteome</keyword>
<comment type="caution">
    <text evidence="1">The sequence shown here is derived from an EMBL/GenBank/DDBJ whole genome shotgun (WGS) entry which is preliminary data.</text>
</comment>
<reference evidence="1 2" key="1">
    <citation type="submission" date="2024-09" db="EMBL/GenBank/DDBJ databases">
        <title>Genome sequencing and assembly of Phytophthora oleae, isolate VK10A, causative agent of rot of olive drupes.</title>
        <authorList>
            <person name="Conti Taguali S."/>
            <person name="Riolo M."/>
            <person name="La Spada F."/>
            <person name="Cacciola S.O."/>
            <person name="Dionisio G."/>
        </authorList>
    </citation>
    <scope>NUCLEOTIDE SEQUENCE [LARGE SCALE GENOMIC DNA]</scope>
    <source>
        <strain evidence="1 2">VK10A</strain>
    </source>
</reference>
<evidence type="ECO:0000313" key="2">
    <source>
        <dbReference type="Proteomes" id="UP001632037"/>
    </source>
</evidence>
<evidence type="ECO:0000313" key="1">
    <source>
        <dbReference type="EMBL" id="KAL3669948.1"/>
    </source>
</evidence>
<gene>
    <name evidence="1" type="ORF">V7S43_005322</name>
</gene>
<dbReference type="EMBL" id="JBIMZQ010000008">
    <property type="protein sequence ID" value="KAL3669948.1"/>
    <property type="molecule type" value="Genomic_DNA"/>
</dbReference>
<accession>A0ABD3FSU3</accession>
<organism evidence="1 2">
    <name type="scientific">Phytophthora oleae</name>
    <dbReference type="NCBI Taxonomy" id="2107226"/>
    <lineage>
        <taxon>Eukaryota</taxon>
        <taxon>Sar</taxon>
        <taxon>Stramenopiles</taxon>
        <taxon>Oomycota</taxon>
        <taxon>Peronosporomycetes</taxon>
        <taxon>Peronosporales</taxon>
        <taxon>Peronosporaceae</taxon>
        <taxon>Phytophthora</taxon>
    </lineage>
</organism>
<dbReference type="AlphaFoldDB" id="A0ABD3FSU3"/>
<sequence>MQCIQVTSASFFHLECSHEQLFHAEYKRSNRTKGLKILRCFPHCCPEHIDRSYCGTSLSVRVNLAPPSKEDGPPPDISPVRLFARFESVSDMSLRPGECVQVDKIDAATQSEINPDGLWVGGILDKPSRVVASISADSSDEDKSLVFHLNSRSYAKWYYDWESGANKAQRLMKHVLQAYIVELCGVDKDDNFISFDSKDTVKQLYRVLHVESSPEFTVISYRRAPSDQYQGLYMESGVSLYEETPHYGESPVGSYDDGAYSHQSRTDWGSLMEARPAPLYNKAYQAKHQRSPTPRRMEAERIPDLLEDKLRWEYKNISVVSVSRNLALVYSFLRWAPLSVYTSFVDELVHGVNDSLLDSLEGSSLETSRLNCFSKLLLNQAKADRGTPVTGPFVHGKQAGNRAPGVLPRGLEALLRVLAESTLWLFSVETRQWMRGFFLKYAATVEDKYALRQCFVLFIQELQTRLEAQVFAQTPLVNLANAAEEVIATVYSYEYFHARRPQVRKILSGQSFAGWNAFVAQMRETYISKRSSSSAPHKLAKLQPLDFISAHPPQNPVECDWNAEWLLDVDDAMWEPNENAMEVDFLDFRGFGSIDDDDGAVSLFTLLETISQMTRIEVGINVQERILYIRSTQGVAGPLDCMRLVLDGKDRVFSQFPNGFATGLDAGTCGDYIGEMKVEEPGRLIVCLELFRWSVSGDGPSYHVRMGIECLHDGRLCISGDILSSTACFTPEDALYVGEMTLQDKREALSSSFAKLQDYPGARQPASVGPWKEFGRFRLDYIKL</sequence>